<keyword evidence="1" id="KW-0732">Signal</keyword>
<dbReference type="PROSITE" id="PS51318">
    <property type="entry name" value="TAT"/>
    <property type="match status" value="1"/>
</dbReference>
<dbReference type="Proteomes" id="UP001240447">
    <property type="component" value="Unassembled WGS sequence"/>
</dbReference>
<sequence>MRRPSLPRRTRRPLLALTVPTLALALALPLLAGPAPAEPPGPRAELSLPPIPAVPGLPIVSLPTDLLVPRFVGAPAKPGSTDELGR</sequence>
<feature type="signal peptide" evidence="1">
    <location>
        <begin position="1"/>
        <end position="32"/>
    </location>
</feature>
<feature type="chain" id="PRO_5045527594" evidence="1">
    <location>
        <begin position="33"/>
        <end position="86"/>
    </location>
</feature>
<gene>
    <name evidence="2" type="ORF">J2S59_001275</name>
</gene>
<dbReference type="EMBL" id="JAUSQM010000001">
    <property type="protein sequence ID" value="MDP9821466.1"/>
    <property type="molecule type" value="Genomic_DNA"/>
</dbReference>
<evidence type="ECO:0000313" key="2">
    <source>
        <dbReference type="EMBL" id="MDP9821466.1"/>
    </source>
</evidence>
<proteinExistence type="predicted"/>
<evidence type="ECO:0000256" key="1">
    <source>
        <dbReference type="SAM" id="SignalP"/>
    </source>
</evidence>
<accession>A0ABT9NM18</accession>
<organism evidence="2 3">
    <name type="scientific">Nocardioides massiliensis</name>
    <dbReference type="NCBI Taxonomy" id="1325935"/>
    <lineage>
        <taxon>Bacteria</taxon>
        <taxon>Bacillati</taxon>
        <taxon>Actinomycetota</taxon>
        <taxon>Actinomycetes</taxon>
        <taxon>Propionibacteriales</taxon>
        <taxon>Nocardioidaceae</taxon>
        <taxon>Nocardioides</taxon>
    </lineage>
</organism>
<dbReference type="RefSeq" id="WP_306824925.1">
    <property type="nucleotide sequence ID" value="NZ_JAUSQM010000001.1"/>
</dbReference>
<reference evidence="2 3" key="1">
    <citation type="submission" date="2023-07" db="EMBL/GenBank/DDBJ databases">
        <title>Sequencing the genomes of 1000 actinobacteria strains.</title>
        <authorList>
            <person name="Klenk H.-P."/>
        </authorList>
    </citation>
    <scope>NUCLEOTIDE SEQUENCE [LARGE SCALE GENOMIC DNA]</scope>
    <source>
        <strain evidence="2 3">GD13</strain>
    </source>
</reference>
<keyword evidence="3" id="KW-1185">Reference proteome</keyword>
<dbReference type="InterPro" id="IPR006311">
    <property type="entry name" value="TAT_signal"/>
</dbReference>
<name>A0ABT9NM18_9ACTN</name>
<evidence type="ECO:0000313" key="3">
    <source>
        <dbReference type="Proteomes" id="UP001240447"/>
    </source>
</evidence>
<comment type="caution">
    <text evidence="2">The sequence shown here is derived from an EMBL/GenBank/DDBJ whole genome shotgun (WGS) entry which is preliminary data.</text>
</comment>
<protein>
    <submittedName>
        <fullName evidence="2">Uncharacterized protein</fullName>
    </submittedName>
</protein>